<feature type="chain" id="PRO_5040190961" description="acid phosphatase" evidence="8">
    <location>
        <begin position="21"/>
        <end position="420"/>
    </location>
</feature>
<dbReference type="PANTHER" id="PTHR11567">
    <property type="entry name" value="ACID PHOSPHATASE-RELATED"/>
    <property type="match status" value="1"/>
</dbReference>
<evidence type="ECO:0000313" key="9">
    <source>
        <dbReference type="EMBL" id="KAJ6639919.1"/>
    </source>
</evidence>
<dbReference type="PANTHER" id="PTHR11567:SF211">
    <property type="entry name" value="PROSTATIC ACID PHOSPHATASE"/>
    <property type="match status" value="1"/>
</dbReference>
<dbReference type="AlphaFoldDB" id="A0A9Q0MYT7"/>
<name>A0A9Q0MYT7_9DIPT</name>
<proteinExistence type="inferred from homology"/>
<dbReference type="CDD" id="cd07061">
    <property type="entry name" value="HP_HAP_like"/>
    <property type="match status" value="1"/>
</dbReference>
<comment type="caution">
    <text evidence="9">The sequence shown here is derived from an EMBL/GenBank/DDBJ whole genome shotgun (WGS) entry which is preliminary data.</text>
</comment>
<dbReference type="InterPro" id="IPR033379">
    <property type="entry name" value="Acid_Pase_AS"/>
</dbReference>
<keyword evidence="10" id="KW-1185">Reference proteome</keyword>
<evidence type="ECO:0000256" key="8">
    <source>
        <dbReference type="SAM" id="SignalP"/>
    </source>
</evidence>
<feature type="signal peptide" evidence="8">
    <location>
        <begin position="1"/>
        <end position="20"/>
    </location>
</feature>
<comment type="catalytic activity">
    <reaction evidence="1">
        <text>a phosphate monoester + H2O = an alcohol + phosphate</text>
        <dbReference type="Rhea" id="RHEA:15017"/>
        <dbReference type="ChEBI" id="CHEBI:15377"/>
        <dbReference type="ChEBI" id="CHEBI:30879"/>
        <dbReference type="ChEBI" id="CHEBI:43474"/>
        <dbReference type="ChEBI" id="CHEBI:67140"/>
        <dbReference type="EC" id="3.1.3.2"/>
    </reaction>
</comment>
<keyword evidence="4 8" id="KW-0732">Signal</keyword>
<keyword evidence="7" id="KW-0325">Glycoprotein</keyword>
<sequence>MYLAFTFVVIFYVADFFVLCETNSNSHLHNDDDSKGDLLFVQLIFRHGDRTPLRFYENDPWKDPKYWEDDLGQLTNVGKRQIFELGLFMRERYATFISETYSENDIYVQSSDIDRAIMSAEAFLAGMFLSNASVDIWKTYLPWTPIPVHTMPRHLDCLILGSKSCAAYKEEFGNFIESEKIKEFNRKHKDLYDFLSLHSGNKVKKMDDCVPIWDALKIEDAHNKTLPKWTEEIFPGGRFYDSIQEVTLNAFSVDTGTPFLAKIKGGFLLKDIFDRFTNKSKSILDPNRKLWVFSGHDTTISRVLNTLGLLQVYPPVATCIIFEMRNIQNVPHVEMFIKNSTTAIPLQIPNCGLSCPLDKLYILYENILPAKSFEDECNVEKGMHSKASENAVHFILQIATFAVLLTQSLQASQSTIRLFY</sequence>
<protein>
    <recommendedName>
        <fullName evidence="3">acid phosphatase</fullName>
        <ecNumber evidence="3">3.1.3.2</ecNumber>
    </recommendedName>
</protein>
<evidence type="ECO:0000256" key="3">
    <source>
        <dbReference type="ARBA" id="ARBA00012646"/>
    </source>
</evidence>
<dbReference type="EC" id="3.1.3.2" evidence="3"/>
<keyword evidence="5" id="KW-0378">Hydrolase</keyword>
<evidence type="ECO:0000313" key="10">
    <source>
        <dbReference type="Proteomes" id="UP001151699"/>
    </source>
</evidence>
<dbReference type="OrthoDB" id="258392at2759"/>
<evidence type="ECO:0000256" key="5">
    <source>
        <dbReference type="ARBA" id="ARBA00022801"/>
    </source>
</evidence>
<evidence type="ECO:0000256" key="6">
    <source>
        <dbReference type="ARBA" id="ARBA00023157"/>
    </source>
</evidence>
<evidence type="ECO:0000256" key="2">
    <source>
        <dbReference type="ARBA" id="ARBA00005375"/>
    </source>
</evidence>
<evidence type="ECO:0000256" key="7">
    <source>
        <dbReference type="ARBA" id="ARBA00023180"/>
    </source>
</evidence>
<reference evidence="9" key="1">
    <citation type="submission" date="2022-07" db="EMBL/GenBank/DDBJ databases">
        <authorList>
            <person name="Trinca V."/>
            <person name="Uliana J.V.C."/>
            <person name="Torres T.T."/>
            <person name="Ward R.J."/>
            <person name="Monesi N."/>
        </authorList>
    </citation>
    <scope>NUCLEOTIDE SEQUENCE</scope>
    <source>
        <strain evidence="9">HSMRA1968</strain>
        <tissue evidence="9">Whole embryos</tissue>
    </source>
</reference>
<dbReference type="PROSITE" id="PS00616">
    <property type="entry name" value="HIS_ACID_PHOSPHAT_1"/>
    <property type="match status" value="1"/>
</dbReference>
<dbReference type="InterPro" id="IPR029033">
    <property type="entry name" value="His_PPase_superfam"/>
</dbReference>
<gene>
    <name evidence="9" type="primary">ACP3_3</name>
    <name evidence="9" type="ORF">Bhyg_12666</name>
</gene>
<comment type="similarity">
    <text evidence="2">Belongs to the histidine acid phosphatase family.</text>
</comment>
<dbReference type="PROSITE" id="PS00778">
    <property type="entry name" value="HIS_ACID_PHOSPHAT_2"/>
    <property type="match status" value="1"/>
</dbReference>
<keyword evidence="6" id="KW-1015">Disulfide bond</keyword>
<organism evidence="9 10">
    <name type="scientific">Pseudolycoriella hygida</name>
    <dbReference type="NCBI Taxonomy" id="35572"/>
    <lineage>
        <taxon>Eukaryota</taxon>
        <taxon>Metazoa</taxon>
        <taxon>Ecdysozoa</taxon>
        <taxon>Arthropoda</taxon>
        <taxon>Hexapoda</taxon>
        <taxon>Insecta</taxon>
        <taxon>Pterygota</taxon>
        <taxon>Neoptera</taxon>
        <taxon>Endopterygota</taxon>
        <taxon>Diptera</taxon>
        <taxon>Nematocera</taxon>
        <taxon>Sciaroidea</taxon>
        <taxon>Sciaridae</taxon>
        <taxon>Pseudolycoriella</taxon>
    </lineage>
</organism>
<evidence type="ECO:0000256" key="4">
    <source>
        <dbReference type="ARBA" id="ARBA00022729"/>
    </source>
</evidence>
<dbReference type="GO" id="GO:0003993">
    <property type="term" value="F:acid phosphatase activity"/>
    <property type="evidence" value="ECO:0007669"/>
    <property type="project" value="UniProtKB-EC"/>
</dbReference>
<dbReference type="Pfam" id="PF00328">
    <property type="entry name" value="His_Phos_2"/>
    <property type="match status" value="1"/>
</dbReference>
<dbReference type="Gene3D" id="3.40.50.1240">
    <property type="entry name" value="Phosphoglycerate mutase-like"/>
    <property type="match status" value="1"/>
</dbReference>
<dbReference type="Proteomes" id="UP001151699">
    <property type="component" value="Chromosome X"/>
</dbReference>
<dbReference type="SUPFAM" id="SSF53254">
    <property type="entry name" value="Phosphoglycerate mutase-like"/>
    <property type="match status" value="1"/>
</dbReference>
<dbReference type="InterPro" id="IPR050645">
    <property type="entry name" value="Histidine_acid_phosphatase"/>
</dbReference>
<accession>A0A9Q0MYT7</accession>
<dbReference type="EMBL" id="WJQU01000003">
    <property type="protein sequence ID" value="KAJ6639919.1"/>
    <property type="molecule type" value="Genomic_DNA"/>
</dbReference>
<evidence type="ECO:0000256" key="1">
    <source>
        <dbReference type="ARBA" id="ARBA00000032"/>
    </source>
</evidence>
<dbReference type="InterPro" id="IPR000560">
    <property type="entry name" value="His_Pase_clade-2"/>
</dbReference>